<feature type="compositionally biased region" description="Basic and acidic residues" evidence="1">
    <location>
        <begin position="34"/>
        <end position="51"/>
    </location>
</feature>
<evidence type="ECO:0000313" key="2">
    <source>
        <dbReference type="EMBL" id="KAF9598789.1"/>
    </source>
</evidence>
<sequence length="98" mass="11114">MNLNLDELKDPEEFFGAFVTQEKAEKELKKLRGETYTDTTQHKPSTEDTKTKKVGYKQQYSSVVADLGTMRALSQVPMARAAAQEYQAHATQKQHAHN</sequence>
<reference evidence="2 3" key="1">
    <citation type="submission" date="2020-10" db="EMBL/GenBank/DDBJ databases">
        <title>The Coptis chinensis genome and diversification of protoberbering-type alkaloids.</title>
        <authorList>
            <person name="Wang B."/>
            <person name="Shu S."/>
            <person name="Song C."/>
            <person name="Liu Y."/>
        </authorList>
    </citation>
    <scope>NUCLEOTIDE SEQUENCE [LARGE SCALE GENOMIC DNA]</scope>
    <source>
        <strain evidence="2">HL-2020</strain>
        <tissue evidence="2">Leaf</tissue>
    </source>
</reference>
<comment type="caution">
    <text evidence="2">The sequence shown here is derived from an EMBL/GenBank/DDBJ whole genome shotgun (WGS) entry which is preliminary data.</text>
</comment>
<feature type="region of interest" description="Disordered" evidence="1">
    <location>
        <begin position="34"/>
        <end position="53"/>
    </location>
</feature>
<evidence type="ECO:0000313" key="3">
    <source>
        <dbReference type="Proteomes" id="UP000631114"/>
    </source>
</evidence>
<protein>
    <submittedName>
        <fullName evidence="2">Uncharacterized protein</fullName>
    </submittedName>
</protein>
<proteinExistence type="predicted"/>
<evidence type="ECO:0000256" key="1">
    <source>
        <dbReference type="SAM" id="MobiDB-lite"/>
    </source>
</evidence>
<dbReference type="Proteomes" id="UP000631114">
    <property type="component" value="Unassembled WGS sequence"/>
</dbReference>
<keyword evidence="3" id="KW-1185">Reference proteome</keyword>
<dbReference type="EMBL" id="JADFTS010000007">
    <property type="protein sequence ID" value="KAF9598789.1"/>
    <property type="molecule type" value="Genomic_DNA"/>
</dbReference>
<gene>
    <name evidence="2" type="ORF">IFM89_031457</name>
</gene>
<accession>A0A835HI68</accession>
<organism evidence="2 3">
    <name type="scientific">Coptis chinensis</name>
    <dbReference type="NCBI Taxonomy" id="261450"/>
    <lineage>
        <taxon>Eukaryota</taxon>
        <taxon>Viridiplantae</taxon>
        <taxon>Streptophyta</taxon>
        <taxon>Embryophyta</taxon>
        <taxon>Tracheophyta</taxon>
        <taxon>Spermatophyta</taxon>
        <taxon>Magnoliopsida</taxon>
        <taxon>Ranunculales</taxon>
        <taxon>Ranunculaceae</taxon>
        <taxon>Coptidoideae</taxon>
        <taxon>Coptis</taxon>
    </lineage>
</organism>
<name>A0A835HI68_9MAGN</name>
<dbReference type="OrthoDB" id="1939643at2759"/>
<dbReference type="AlphaFoldDB" id="A0A835HI68"/>